<evidence type="ECO:0000256" key="1">
    <source>
        <dbReference type="SAM" id="Coils"/>
    </source>
</evidence>
<dbReference type="GO" id="GO:0042729">
    <property type="term" value="C:DASH complex"/>
    <property type="evidence" value="ECO:0007669"/>
    <property type="project" value="InterPro"/>
</dbReference>
<dbReference type="VEuPathDB" id="FungiDB:H257_05375"/>
<dbReference type="GeneID" id="20807371"/>
<dbReference type="EMBL" id="KI913123">
    <property type="protein sequence ID" value="ETV81803.1"/>
    <property type="molecule type" value="Genomic_DNA"/>
</dbReference>
<evidence type="ECO:0000256" key="2">
    <source>
        <dbReference type="SAM" id="MobiDB-lite"/>
    </source>
</evidence>
<dbReference type="Pfam" id="PF08653">
    <property type="entry name" value="DASH_Dam1"/>
    <property type="match status" value="1"/>
</dbReference>
<dbReference type="RefSeq" id="XP_009828540.1">
    <property type="nucleotide sequence ID" value="XM_009830238.1"/>
</dbReference>
<dbReference type="InterPro" id="IPR013962">
    <property type="entry name" value="DASH_Dam1"/>
</dbReference>
<evidence type="ECO:0000313" key="3">
    <source>
        <dbReference type="EMBL" id="ETV81803.1"/>
    </source>
</evidence>
<dbReference type="OrthoDB" id="165501at2759"/>
<keyword evidence="1" id="KW-0175">Coiled coil</keyword>
<organism evidence="3">
    <name type="scientific">Aphanomyces astaci</name>
    <name type="common">Crayfish plague agent</name>
    <dbReference type="NCBI Taxonomy" id="112090"/>
    <lineage>
        <taxon>Eukaryota</taxon>
        <taxon>Sar</taxon>
        <taxon>Stramenopiles</taxon>
        <taxon>Oomycota</taxon>
        <taxon>Saprolegniomycetes</taxon>
        <taxon>Saprolegniales</taxon>
        <taxon>Verrucalvaceae</taxon>
        <taxon>Aphanomyces</taxon>
    </lineage>
</organism>
<accession>W4GSC6</accession>
<feature type="compositionally biased region" description="Low complexity" evidence="2">
    <location>
        <begin position="65"/>
        <end position="83"/>
    </location>
</feature>
<dbReference type="AlphaFoldDB" id="W4GSC6"/>
<dbReference type="GO" id="GO:0072686">
    <property type="term" value="C:mitotic spindle"/>
    <property type="evidence" value="ECO:0007669"/>
    <property type="project" value="InterPro"/>
</dbReference>
<reference evidence="3" key="1">
    <citation type="submission" date="2013-12" db="EMBL/GenBank/DDBJ databases">
        <title>The Genome Sequence of Aphanomyces astaci APO3.</title>
        <authorList>
            <consortium name="The Broad Institute Genomics Platform"/>
            <person name="Russ C."/>
            <person name="Tyler B."/>
            <person name="van West P."/>
            <person name="Dieguez-Uribeondo J."/>
            <person name="Young S.K."/>
            <person name="Zeng Q."/>
            <person name="Gargeya S."/>
            <person name="Fitzgerald M."/>
            <person name="Abouelleil A."/>
            <person name="Alvarado L."/>
            <person name="Chapman S.B."/>
            <person name="Gainer-Dewar J."/>
            <person name="Goldberg J."/>
            <person name="Griggs A."/>
            <person name="Gujja S."/>
            <person name="Hansen M."/>
            <person name="Howarth C."/>
            <person name="Imamovic A."/>
            <person name="Ireland A."/>
            <person name="Larimer J."/>
            <person name="McCowan C."/>
            <person name="Murphy C."/>
            <person name="Pearson M."/>
            <person name="Poon T.W."/>
            <person name="Priest M."/>
            <person name="Roberts A."/>
            <person name="Saif S."/>
            <person name="Shea T."/>
            <person name="Sykes S."/>
            <person name="Wortman J."/>
            <person name="Nusbaum C."/>
            <person name="Birren B."/>
        </authorList>
    </citation>
    <scope>NUCLEOTIDE SEQUENCE [LARGE SCALE GENOMIC DNA]</scope>
    <source>
        <strain evidence="3">APO3</strain>
    </source>
</reference>
<gene>
    <name evidence="3" type="ORF">H257_05375</name>
</gene>
<proteinExistence type="predicted"/>
<protein>
    <submittedName>
        <fullName evidence="3">Uncharacterized protein</fullName>
    </submittedName>
</protein>
<feature type="region of interest" description="Disordered" evidence="2">
    <location>
        <begin position="60"/>
        <end position="137"/>
    </location>
</feature>
<name>W4GSC6_APHAT</name>
<dbReference type="GO" id="GO:0008608">
    <property type="term" value="P:attachment of spindle microtubules to kinetochore"/>
    <property type="evidence" value="ECO:0007669"/>
    <property type="project" value="InterPro"/>
</dbReference>
<feature type="coiled-coil region" evidence="1">
    <location>
        <begin position="2"/>
        <end position="29"/>
    </location>
</feature>
<sequence length="215" mass="23466">MHAEVERELARLRHAMRDLNKNVQKLSDVNNELVAFNHSFGTFCTAINLQKTCVEFPLPSPPPKKAAAAPSSNSATVLSTPPSSGIPPPSTSSSSKIPVLKVASALPPKSNVEHPPRPKKAKKAPPPPAAPPRLYHWPKGVRGKIPPKYQSAPELAKLERVLFVLGDSLRGMSIGELVKASNISVIHAKDILQTLMKLEQIKCKREKHGFLYCRS</sequence>